<dbReference type="AlphaFoldDB" id="A0A9P6PZW0"/>
<reference evidence="2" key="1">
    <citation type="journal article" date="2020" name="Fungal Divers.">
        <title>Resolving the Mortierellaceae phylogeny through synthesis of multi-gene phylogenetics and phylogenomics.</title>
        <authorList>
            <person name="Vandepol N."/>
            <person name="Liber J."/>
            <person name="Desiro A."/>
            <person name="Na H."/>
            <person name="Kennedy M."/>
            <person name="Barry K."/>
            <person name="Grigoriev I.V."/>
            <person name="Miller A.N."/>
            <person name="O'Donnell K."/>
            <person name="Stajich J.E."/>
            <person name="Bonito G."/>
        </authorList>
    </citation>
    <scope>NUCLEOTIDE SEQUENCE</scope>
    <source>
        <strain evidence="2">KOD948</strain>
    </source>
</reference>
<gene>
    <name evidence="2" type="ORF">BG011_004849</name>
</gene>
<protein>
    <submittedName>
        <fullName evidence="2">Uncharacterized protein</fullName>
    </submittedName>
</protein>
<organism evidence="2 3">
    <name type="scientific">Mortierella polycephala</name>
    <dbReference type="NCBI Taxonomy" id="41804"/>
    <lineage>
        <taxon>Eukaryota</taxon>
        <taxon>Fungi</taxon>
        <taxon>Fungi incertae sedis</taxon>
        <taxon>Mucoromycota</taxon>
        <taxon>Mortierellomycotina</taxon>
        <taxon>Mortierellomycetes</taxon>
        <taxon>Mortierellales</taxon>
        <taxon>Mortierellaceae</taxon>
        <taxon>Mortierella</taxon>
    </lineage>
</organism>
<dbReference type="EMBL" id="JAAAJA010000325">
    <property type="protein sequence ID" value="KAG0255923.1"/>
    <property type="molecule type" value="Genomic_DNA"/>
</dbReference>
<keyword evidence="3" id="KW-1185">Reference proteome</keyword>
<feature type="region of interest" description="Disordered" evidence="1">
    <location>
        <begin position="365"/>
        <end position="384"/>
    </location>
</feature>
<proteinExistence type="predicted"/>
<name>A0A9P6PZW0_9FUNG</name>
<evidence type="ECO:0000313" key="3">
    <source>
        <dbReference type="Proteomes" id="UP000726737"/>
    </source>
</evidence>
<feature type="compositionally biased region" description="Basic and acidic residues" evidence="1">
    <location>
        <begin position="371"/>
        <end position="384"/>
    </location>
</feature>
<comment type="caution">
    <text evidence="2">The sequence shown here is derived from an EMBL/GenBank/DDBJ whole genome shotgun (WGS) entry which is preliminary data.</text>
</comment>
<dbReference type="Proteomes" id="UP000726737">
    <property type="component" value="Unassembled WGS sequence"/>
</dbReference>
<sequence>MSLLKGFKVPDGVRVLKYFRDYDAATWSHTHYSGLYGKSDPELQRYKESLAVLSVPCDTIPACVREHARNLSDQARQAPLPTENESIEEATKSTAIAITQITTAAARRVARKSRLHSLPPLRQSDALPLTSTATSAATVPSSSILKSTPSWSTALTASLPTTPLISTELPSTTASSLTTPYSTVTIPLRPCFASSNSVSSLETFEKSICNFKGDPWITPKGANVDLVLTDSARKQASDDILHSCILDKTCPRIRQLFNDETWAEMNRETRIRYADLDDDVVRYLMSFNIASVGNLLERLRNNDSGNHPEKKWIYKVFFNMADLYDDLYMELHRPHNERFFELHIWKHLIDDLFLGDPDVILCRGEPQSRASSDRKNGSAQRTLDERRKVGRKVDGLFISRVNDDEEIGGIEVAKTDIGTFEAC</sequence>
<evidence type="ECO:0000256" key="1">
    <source>
        <dbReference type="SAM" id="MobiDB-lite"/>
    </source>
</evidence>
<evidence type="ECO:0000313" key="2">
    <source>
        <dbReference type="EMBL" id="KAG0255923.1"/>
    </source>
</evidence>
<dbReference type="OrthoDB" id="2447334at2759"/>
<accession>A0A9P6PZW0</accession>